<dbReference type="RefSeq" id="WP_310368654.1">
    <property type="nucleotide sequence ID" value="NZ_JAVDVC010000022.1"/>
</dbReference>
<comment type="caution">
    <text evidence="2">The sequence shown here is derived from an EMBL/GenBank/DDBJ whole genome shotgun (WGS) entry which is preliminary data.</text>
</comment>
<keyword evidence="1" id="KW-0472">Membrane</keyword>
<evidence type="ECO:0000256" key="1">
    <source>
        <dbReference type="SAM" id="Phobius"/>
    </source>
</evidence>
<protein>
    <recommendedName>
        <fullName evidence="4">DUF2933 domain-containing protein</fullName>
    </recommendedName>
</protein>
<proteinExistence type="predicted"/>
<gene>
    <name evidence="2" type="ORF">J2W43_005996</name>
</gene>
<reference evidence="2" key="1">
    <citation type="submission" date="2023-07" db="EMBL/GenBank/DDBJ databases">
        <title>Sorghum-associated microbial communities from plants grown in Nebraska, USA.</title>
        <authorList>
            <person name="Schachtman D."/>
        </authorList>
    </citation>
    <scope>NUCLEOTIDE SEQUENCE</scope>
    <source>
        <strain evidence="2">3432</strain>
    </source>
</reference>
<evidence type="ECO:0000313" key="2">
    <source>
        <dbReference type="EMBL" id="MDR6961976.1"/>
    </source>
</evidence>
<keyword evidence="1" id="KW-0812">Transmembrane</keyword>
<accession>A0AAW8ML09</accession>
<name>A0AAW8ML09_9PSED</name>
<sequence length="69" mass="7879">MVQPKEHIRATAAVNHEELCMFHRMTLLLPLLAILILSGYLFFPHDREHGGPHDRHGGPGFDVHRQGFL</sequence>
<evidence type="ECO:0008006" key="4">
    <source>
        <dbReference type="Google" id="ProtNLM"/>
    </source>
</evidence>
<organism evidence="2 3">
    <name type="scientific">Pseudomonas brassicacearum</name>
    <dbReference type="NCBI Taxonomy" id="930166"/>
    <lineage>
        <taxon>Bacteria</taxon>
        <taxon>Pseudomonadati</taxon>
        <taxon>Pseudomonadota</taxon>
        <taxon>Gammaproteobacteria</taxon>
        <taxon>Pseudomonadales</taxon>
        <taxon>Pseudomonadaceae</taxon>
        <taxon>Pseudomonas</taxon>
    </lineage>
</organism>
<feature type="transmembrane region" description="Helical" evidence="1">
    <location>
        <begin position="21"/>
        <end position="43"/>
    </location>
</feature>
<dbReference type="Proteomes" id="UP001252613">
    <property type="component" value="Unassembled WGS sequence"/>
</dbReference>
<keyword evidence="1" id="KW-1133">Transmembrane helix</keyword>
<dbReference type="EMBL" id="JAVDVC010000022">
    <property type="protein sequence ID" value="MDR6961976.1"/>
    <property type="molecule type" value="Genomic_DNA"/>
</dbReference>
<evidence type="ECO:0000313" key="3">
    <source>
        <dbReference type="Proteomes" id="UP001252613"/>
    </source>
</evidence>
<dbReference type="AlphaFoldDB" id="A0AAW8ML09"/>